<comment type="caution">
    <text evidence="1">The sequence shown here is derived from an EMBL/GenBank/DDBJ whole genome shotgun (WGS) entry which is preliminary data.</text>
</comment>
<dbReference type="EMBL" id="NSKD01000007">
    <property type="protein sequence ID" value="PAU78651.1"/>
    <property type="molecule type" value="Genomic_DNA"/>
</dbReference>
<protein>
    <submittedName>
        <fullName evidence="1">Uncharacterized protein</fullName>
    </submittedName>
</protein>
<gene>
    <name evidence="1" type="ORF">CK501_13255</name>
</gene>
<dbReference type="AlphaFoldDB" id="A0A2A2EZ44"/>
<dbReference type="RefSeq" id="WP_095618225.1">
    <property type="nucleotide sequence ID" value="NZ_NSKD01000007.1"/>
</dbReference>
<dbReference type="Proteomes" id="UP000218896">
    <property type="component" value="Unassembled WGS sequence"/>
</dbReference>
<sequence>MNEMSLTQHFWQAWEKANGLAPPPKPRQSGFYMPAMPSMGLIRALDMGWWRCRRRLLFRRHMLPLLAYGDQMACETGYSRDDILWASQLPLKVDAIHALETLT</sequence>
<organism evidence="1 2">
    <name type="scientific">Halovibrio salipaludis</name>
    <dbReference type="NCBI Taxonomy" id="2032626"/>
    <lineage>
        <taxon>Bacteria</taxon>
        <taxon>Pseudomonadati</taxon>
        <taxon>Pseudomonadota</taxon>
        <taxon>Gammaproteobacteria</taxon>
        <taxon>Oceanospirillales</taxon>
        <taxon>Halomonadaceae</taxon>
        <taxon>Halovibrio</taxon>
    </lineage>
</organism>
<evidence type="ECO:0000313" key="1">
    <source>
        <dbReference type="EMBL" id="PAU78651.1"/>
    </source>
</evidence>
<keyword evidence="2" id="KW-1185">Reference proteome</keyword>
<proteinExistence type="predicted"/>
<evidence type="ECO:0000313" key="2">
    <source>
        <dbReference type="Proteomes" id="UP000218896"/>
    </source>
</evidence>
<name>A0A2A2EZ44_9GAMM</name>
<dbReference type="OrthoDB" id="6173366at2"/>
<accession>A0A2A2EZ44</accession>
<reference evidence="1 2" key="1">
    <citation type="submission" date="2017-08" db="EMBL/GenBank/DDBJ databases">
        <title>Halovibrio sewagensis sp. nov., isolated from wastewater of high salinity.</title>
        <authorList>
            <person name="Dong X."/>
            <person name="Zhang G."/>
        </authorList>
    </citation>
    <scope>NUCLEOTIDE SEQUENCE [LARGE SCALE GENOMIC DNA]</scope>
    <source>
        <strain evidence="1 2">YL5-2</strain>
    </source>
</reference>